<dbReference type="OrthoDB" id="9785180at2"/>
<dbReference type="STRING" id="1189612.A33Q_4320"/>
<keyword evidence="2" id="KW-1185">Reference proteome</keyword>
<dbReference type="RefSeq" id="WP_009032942.1">
    <property type="nucleotide sequence ID" value="NZ_ALWO02000052.1"/>
</dbReference>
<organism evidence="1 2">
    <name type="scientific">Indibacter alkaliphilus (strain CCUG 57479 / KCTC 22604 / LW1)</name>
    <dbReference type="NCBI Taxonomy" id="1189612"/>
    <lineage>
        <taxon>Bacteria</taxon>
        <taxon>Pseudomonadati</taxon>
        <taxon>Bacteroidota</taxon>
        <taxon>Cytophagia</taxon>
        <taxon>Cytophagales</taxon>
        <taxon>Cyclobacteriaceae</taxon>
    </lineage>
</organism>
<proteinExistence type="predicted"/>
<evidence type="ECO:0008006" key="3">
    <source>
        <dbReference type="Google" id="ProtNLM"/>
    </source>
</evidence>
<name>S2CYI6_INDAL</name>
<evidence type="ECO:0000313" key="2">
    <source>
        <dbReference type="Proteomes" id="UP000006073"/>
    </source>
</evidence>
<gene>
    <name evidence="1" type="ORF">A33Q_4320</name>
</gene>
<sequence>MKKRKFTNLWWIGKITLILSLFILNSCDLFKIKGTDEDEEENPTVAEVDGQKLKKSELESLPTKGLSKADSSGIINRYIQSWIKKQLMIREAGKSMSFDEAELNRKLLDYKYALMVYEFEKAYLEDNIKDSIPFEEIQKYYEANKENFGLKEIIVRCNFLKMDKSSNQNPTLERLLTRPEGAEKENINEIALKFASNFYLEDSTWVRFGDIILNTPLADHPNKVGLVRNNKLIKVDDERYIYYFRILEYKLQDQIPPVEFVKNEISKILLNKKRVTLIEELQKEIYNRALENNEFKIYE</sequence>
<dbReference type="eggNOG" id="COG0760">
    <property type="taxonomic scope" value="Bacteria"/>
</dbReference>
<evidence type="ECO:0000313" key="1">
    <source>
        <dbReference type="EMBL" id="EOZ92227.1"/>
    </source>
</evidence>
<dbReference type="Proteomes" id="UP000006073">
    <property type="component" value="Unassembled WGS sequence"/>
</dbReference>
<protein>
    <recommendedName>
        <fullName evidence="3">PpiC domain-containing protein</fullName>
    </recommendedName>
</protein>
<reference evidence="1 2" key="1">
    <citation type="journal article" date="2013" name="Genome Announc.">
        <title>Draft Genome Sequence of Indibacter alkaliphilus Strain LW1T, Isolated from Lonar Lake, a Haloalkaline Lake in the Buldana District of Maharashtra, India.</title>
        <authorList>
            <person name="Singh A."/>
            <person name="Kumar Jangir P."/>
            <person name="Sharma R."/>
            <person name="Singh A."/>
            <person name="Kumar Pinnaka A."/>
            <person name="Shivaji S."/>
        </authorList>
    </citation>
    <scope>NUCLEOTIDE SEQUENCE [LARGE SCALE GENOMIC DNA]</scope>
    <source>
        <strain evidence="2">CCUG 57479 / KCTC 22604 / LW1</strain>
    </source>
</reference>
<dbReference type="EMBL" id="ALWO02000052">
    <property type="protein sequence ID" value="EOZ92227.1"/>
    <property type="molecule type" value="Genomic_DNA"/>
</dbReference>
<accession>S2CYI6</accession>
<comment type="caution">
    <text evidence="1">The sequence shown here is derived from an EMBL/GenBank/DDBJ whole genome shotgun (WGS) entry which is preliminary data.</text>
</comment>
<dbReference type="AlphaFoldDB" id="S2CYI6"/>